<gene>
    <name evidence="2" type="ORF">V8G54_020587</name>
</gene>
<feature type="region of interest" description="Disordered" evidence="1">
    <location>
        <begin position="243"/>
        <end position="270"/>
    </location>
</feature>
<reference evidence="2 3" key="1">
    <citation type="journal article" date="2023" name="Life. Sci Alliance">
        <title>Evolutionary insights into 3D genome organization and epigenetic landscape of Vigna mungo.</title>
        <authorList>
            <person name="Junaid A."/>
            <person name="Singh B."/>
            <person name="Bhatia S."/>
        </authorList>
    </citation>
    <scope>NUCLEOTIDE SEQUENCE [LARGE SCALE GENOMIC DNA]</scope>
    <source>
        <strain evidence="2">Urdbean</strain>
    </source>
</reference>
<organism evidence="2 3">
    <name type="scientific">Vigna mungo</name>
    <name type="common">Black gram</name>
    <name type="synonym">Phaseolus mungo</name>
    <dbReference type="NCBI Taxonomy" id="3915"/>
    <lineage>
        <taxon>Eukaryota</taxon>
        <taxon>Viridiplantae</taxon>
        <taxon>Streptophyta</taxon>
        <taxon>Embryophyta</taxon>
        <taxon>Tracheophyta</taxon>
        <taxon>Spermatophyta</taxon>
        <taxon>Magnoliopsida</taxon>
        <taxon>eudicotyledons</taxon>
        <taxon>Gunneridae</taxon>
        <taxon>Pentapetalae</taxon>
        <taxon>rosids</taxon>
        <taxon>fabids</taxon>
        <taxon>Fabales</taxon>
        <taxon>Fabaceae</taxon>
        <taxon>Papilionoideae</taxon>
        <taxon>50 kb inversion clade</taxon>
        <taxon>NPAAA clade</taxon>
        <taxon>indigoferoid/millettioid clade</taxon>
        <taxon>Phaseoleae</taxon>
        <taxon>Vigna</taxon>
    </lineage>
</organism>
<dbReference type="EMBL" id="CP144695">
    <property type="protein sequence ID" value="WVZ07241.1"/>
    <property type="molecule type" value="Genomic_DNA"/>
</dbReference>
<evidence type="ECO:0000313" key="3">
    <source>
        <dbReference type="Proteomes" id="UP001374535"/>
    </source>
</evidence>
<evidence type="ECO:0000313" key="2">
    <source>
        <dbReference type="EMBL" id="WVZ07241.1"/>
    </source>
</evidence>
<keyword evidence="3" id="KW-1185">Reference proteome</keyword>
<sequence length="270" mass="30183">MHTPEQQAWLHKLLRYDFAVKYKPGTKNLVADALSISCFKAFFLSLNGISSQTCTMQLVLPAQHPLLKTILQEFHSYPIGGHSGIARTLAWAKSSTTSPTQLLQPLPIPHQWEDLAMDFIVGLPSSYGFFVIMVVIDRLSNSKWKTSCLGNSNRIGNIKSLFAKTRSLAFVPLFKGGNQQPYLPLPFFIDEHGLVIQPLKYWSNAEGLDISKASLEDVHTLQIEHPNFNLEDKVDLHGKRNVTNDVGSEQVGDVDPKDTCQRGGKQEPQK</sequence>
<dbReference type="AlphaFoldDB" id="A0AAQ3NCS9"/>
<feature type="compositionally biased region" description="Basic and acidic residues" evidence="1">
    <location>
        <begin position="254"/>
        <end position="270"/>
    </location>
</feature>
<evidence type="ECO:0000256" key="1">
    <source>
        <dbReference type="SAM" id="MobiDB-lite"/>
    </source>
</evidence>
<dbReference type="Proteomes" id="UP001374535">
    <property type="component" value="Chromosome 6"/>
</dbReference>
<evidence type="ECO:0008006" key="4">
    <source>
        <dbReference type="Google" id="ProtNLM"/>
    </source>
</evidence>
<accession>A0AAQ3NCS9</accession>
<protein>
    <recommendedName>
        <fullName evidence="4">Reverse transcriptase/retrotransposon-derived protein RNase H-like domain-containing protein</fullName>
    </recommendedName>
</protein>
<name>A0AAQ3NCS9_VIGMU</name>
<proteinExistence type="predicted"/>